<gene>
    <name evidence="1" type="ORF">MENT_LOCUS1960</name>
</gene>
<reference evidence="1 2" key="1">
    <citation type="submission" date="2020-08" db="EMBL/GenBank/DDBJ databases">
        <authorList>
            <person name="Koutsovoulos G."/>
            <person name="Danchin GJ E."/>
        </authorList>
    </citation>
    <scope>NUCLEOTIDE SEQUENCE [LARGE SCALE GENOMIC DNA]</scope>
</reference>
<comment type="caution">
    <text evidence="1">The sequence shown here is derived from an EMBL/GenBank/DDBJ whole genome shotgun (WGS) entry which is preliminary data.</text>
</comment>
<evidence type="ECO:0000313" key="2">
    <source>
        <dbReference type="Proteomes" id="UP000580250"/>
    </source>
</evidence>
<accession>A0A6V7TMB3</accession>
<name>A0A6V7TMB3_MELEN</name>
<protein>
    <submittedName>
        <fullName evidence="1">Uncharacterized protein</fullName>
    </submittedName>
</protein>
<dbReference type="Proteomes" id="UP000580250">
    <property type="component" value="Unassembled WGS sequence"/>
</dbReference>
<dbReference type="AlphaFoldDB" id="A0A6V7TMB3"/>
<evidence type="ECO:0000313" key="1">
    <source>
        <dbReference type="EMBL" id="CAD2127595.1"/>
    </source>
</evidence>
<sequence length="235" mass="26542">MEQGPSSLMELKKRKKSVPIELLREIVCFLPLDVEFADKRISFIFDLFILKIHHRSVVSIRKIRNSFKLGVGEGILALNSLNVNVMDGGNLQQISDILDEMWNVADFCAVQLAPLSQTFSISFTALTATWNASNGAQMQNGGGEDAVTRLRTRITTKISTCVDVFFNIIDVGNGFLGTLNQYFLQRALERIQQKTNMLGQFFNNEANVEEVENNENVPPRTEKCLYFNFLVILNI</sequence>
<dbReference type="EMBL" id="CAJEWN010000006">
    <property type="protein sequence ID" value="CAD2127595.1"/>
    <property type="molecule type" value="Genomic_DNA"/>
</dbReference>
<organism evidence="1 2">
    <name type="scientific">Meloidogyne enterolobii</name>
    <name type="common">Root-knot nematode worm</name>
    <name type="synonym">Meloidogyne mayaguensis</name>
    <dbReference type="NCBI Taxonomy" id="390850"/>
    <lineage>
        <taxon>Eukaryota</taxon>
        <taxon>Metazoa</taxon>
        <taxon>Ecdysozoa</taxon>
        <taxon>Nematoda</taxon>
        <taxon>Chromadorea</taxon>
        <taxon>Rhabditida</taxon>
        <taxon>Tylenchina</taxon>
        <taxon>Tylenchomorpha</taxon>
        <taxon>Tylenchoidea</taxon>
        <taxon>Meloidogynidae</taxon>
        <taxon>Meloidogyninae</taxon>
        <taxon>Meloidogyne</taxon>
    </lineage>
</organism>
<proteinExistence type="predicted"/>